<feature type="transmembrane region" description="Helical" evidence="1">
    <location>
        <begin position="89"/>
        <end position="110"/>
    </location>
</feature>
<feature type="transmembrane region" description="Helical" evidence="1">
    <location>
        <begin position="31"/>
        <end position="51"/>
    </location>
</feature>
<comment type="caution">
    <text evidence="2">The sequence shown here is derived from an EMBL/GenBank/DDBJ whole genome shotgun (WGS) entry which is preliminary data.</text>
</comment>
<dbReference type="InterPro" id="IPR036259">
    <property type="entry name" value="MFS_trans_sf"/>
</dbReference>
<dbReference type="PANTHER" id="PTHR23526:SF2">
    <property type="entry name" value="MAJOR FACILITATOR SUPERFAMILY (MFS) PROFILE DOMAIN-CONTAINING PROTEIN"/>
    <property type="match status" value="1"/>
</dbReference>
<evidence type="ECO:0000313" key="2">
    <source>
        <dbReference type="EMBL" id="OGF09235.1"/>
    </source>
</evidence>
<accession>A0A1F5R433</accession>
<feature type="transmembrane region" description="Helical" evidence="1">
    <location>
        <begin position="57"/>
        <end position="82"/>
    </location>
</feature>
<dbReference type="Gene3D" id="1.20.1250.20">
    <property type="entry name" value="MFS general substrate transporter like domains"/>
    <property type="match status" value="2"/>
</dbReference>
<feature type="transmembrane region" description="Helical" evidence="1">
    <location>
        <begin position="328"/>
        <end position="353"/>
    </location>
</feature>
<feature type="transmembrane region" description="Helical" evidence="1">
    <location>
        <begin position="365"/>
        <end position="387"/>
    </location>
</feature>
<dbReference type="GO" id="GO:0022857">
    <property type="term" value="F:transmembrane transporter activity"/>
    <property type="evidence" value="ECO:0007669"/>
    <property type="project" value="InterPro"/>
</dbReference>
<dbReference type="InterPro" id="IPR011701">
    <property type="entry name" value="MFS"/>
</dbReference>
<feature type="transmembrane region" description="Helical" evidence="1">
    <location>
        <begin position="190"/>
        <end position="209"/>
    </location>
</feature>
<evidence type="ECO:0000313" key="3">
    <source>
        <dbReference type="Proteomes" id="UP000177230"/>
    </source>
</evidence>
<dbReference type="Pfam" id="PF07690">
    <property type="entry name" value="MFS_1"/>
    <property type="match status" value="1"/>
</dbReference>
<dbReference type="Proteomes" id="UP000177230">
    <property type="component" value="Unassembled WGS sequence"/>
</dbReference>
<sequence length="468" mass="51671">MPEDKYLKNQSTALPDKEPARSLRISIIEGSFASVHIAITIGALVTGYALMLGANDFHLGLLAALSALSNVGAIFSAYLVGLLGHRKKLTIWAATLGRLLWAALCILPFLNVLAGWKLLIFFLVIFIANTSVNMANNAWLSWMTDLVPLKRRGSYFGLRSTILGAVTMAANFGAGKLYDVMKSQALQQQAFAIIFGAAAFTAVIAGIILSKQWEPPLTGEKPLPISQLFRLPFANRDFRRLLLFFVLWSMATAVAGPFFAAHMIKNLHMPFAVIAYYSIIAGILNFAFQPLWGRIIDRLGNKPVMIFNMLGIFSLPLFWLFTTPDFYLPIWIDAFISGLVWPGFALATFNLLLVTAPEENRTAYLAVQSMVTGLAIFAASLVGGWLADSLRDFKFIILGQTIINFHLLFVLSSICRISLLPLALKLREDQAQSVGTLLDMVGDKSSQRFSKILDSGIMVIRRVRSQLQ</sequence>
<keyword evidence="1" id="KW-0812">Transmembrane</keyword>
<feature type="transmembrane region" description="Helical" evidence="1">
    <location>
        <begin position="393"/>
        <end position="417"/>
    </location>
</feature>
<evidence type="ECO:0008006" key="4">
    <source>
        <dbReference type="Google" id="ProtNLM"/>
    </source>
</evidence>
<keyword evidence="1" id="KW-1133">Transmembrane helix</keyword>
<protein>
    <recommendedName>
        <fullName evidence="4">Major facilitator superfamily (MFS) profile domain-containing protein</fullName>
    </recommendedName>
</protein>
<dbReference type="AlphaFoldDB" id="A0A1F5R433"/>
<feature type="transmembrane region" description="Helical" evidence="1">
    <location>
        <begin position="156"/>
        <end position="178"/>
    </location>
</feature>
<dbReference type="SUPFAM" id="SSF103473">
    <property type="entry name" value="MFS general substrate transporter"/>
    <property type="match status" value="1"/>
</dbReference>
<proteinExistence type="predicted"/>
<keyword evidence="1" id="KW-0472">Membrane</keyword>
<dbReference type="InterPro" id="IPR052528">
    <property type="entry name" value="Sugar_transport-like"/>
</dbReference>
<dbReference type="PANTHER" id="PTHR23526">
    <property type="entry name" value="INTEGRAL MEMBRANE TRANSPORT PROTEIN-RELATED"/>
    <property type="match status" value="1"/>
</dbReference>
<feature type="transmembrane region" description="Helical" evidence="1">
    <location>
        <begin position="241"/>
        <end position="264"/>
    </location>
</feature>
<feature type="transmembrane region" description="Helical" evidence="1">
    <location>
        <begin position="116"/>
        <end position="135"/>
    </location>
</feature>
<gene>
    <name evidence="2" type="ORF">A2024_05185</name>
</gene>
<reference evidence="2 3" key="1">
    <citation type="journal article" date="2016" name="Nat. Commun.">
        <title>Thousands of microbial genomes shed light on interconnected biogeochemical processes in an aquifer system.</title>
        <authorList>
            <person name="Anantharaman K."/>
            <person name="Brown C.T."/>
            <person name="Hug L.A."/>
            <person name="Sharon I."/>
            <person name="Castelle C.J."/>
            <person name="Probst A.J."/>
            <person name="Thomas B.C."/>
            <person name="Singh A."/>
            <person name="Wilkins M.J."/>
            <person name="Karaoz U."/>
            <person name="Brodie E.L."/>
            <person name="Williams K.H."/>
            <person name="Hubbard S.S."/>
            <person name="Banfield J.F."/>
        </authorList>
    </citation>
    <scope>NUCLEOTIDE SEQUENCE [LARGE SCALE GENOMIC DNA]</scope>
</reference>
<organism evidence="2 3">
    <name type="scientific">Candidatus Edwardsbacteria bacterium GWF2_54_11</name>
    <dbReference type="NCBI Taxonomy" id="1817851"/>
    <lineage>
        <taxon>Bacteria</taxon>
        <taxon>Candidatus Edwardsiibacteriota</taxon>
    </lineage>
</organism>
<dbReference type="EMBL" id="MFFM01000044">
    <property type="protein sequence ID" value="OGF09235.1"/>
    <property type="molecule type" value="Genomic_DNA"/>
</dbReference>
<feature type="transmembrane region" description="Helical" evidence="1">
    <location>
        <begin position="270"/>
        <end position="292"/>
    </location>
</feature>
<feature type="transmembrane region" description="Helical" evidence="1">
    <location>
        <begin position="304"/>
        <end position="322"/>
    </location>
</feature>
<name>A0A1F5R433_9BACT</name>
<evidence type="ECO:0000256" key="1">
    <source>
        <dbReference type="SAM" id="Phobius"/>
    </source>
</evidence>